<dbReference type="Proteomes" id="UP001054837">
    <property type="component" value="Unassembled WGS sequence"/>
</dbReference>
<dbReference type="AlphaFoldDB" id="A0AAV4RZJ4"/>
<reference evidence="1 2" key="1">
    <citation type="submission" date="2021-06" db="EMBL/GenBank/DDBJ databases">
        <title>Caerostris darwini draft genome.</title>
        <authorList>
            <person name="Kono N."/>
            <person name="Arakawa K."/>
        </authorList>
    </citation>
    <scope>NUCLEOTIDE SEQUENCE [LARGE SCALE GENOMIC DNA]</scope>
</reference>
<comment type="caution">
    <text evidence="1">The sequence shown here is derived from an EMBL/GenBank/DDBJ whole genome shotgun (WGS) entry which is preliminary data.</text>
</comment>
<dbReference type="EMBL" id="BPLQ01006841">
    <property type="protein sequence ID" value="GIY25572.1"/>
    <property type="molecule type" value="Genomic_DNA"/>
</dbReference>
<proteinExistence type="predicted"/>
<organism evidence="1 2">
    <name type="scientific">Caerostris darwini</name>
    <dbReference type="NCBI Taxonomy" id="1538125"/>
    <lineage>
        <taxon>Eukaryota</taxon>
        <taxon>Metazoa</taxon>
        <taxon>Ecdysozoa</taxon>
        <taxon>Arthropoda</taxon>
        <taxon>Chelicerata</taxon>
        <taxon>Arachnida</taxon>
        <taxon>Araneae</taxon>
        <taxon>Araneomorphae</taxon>
        <taxon>Entelegynae</taxon>
        <taxon>Araneoidea</taxon>
        <taxon>Araneidae</taxon>
        <taxon>Caerostris</taxon>
    </lineage>
</organism>
<protein>
    <submittedName>
        <fullName evidence="1">Uncharacterized protein</fullName>
    </submittedName>
</protein>
<accession>A0AAV4RZJ4</accession>
<name>A0AAV4RZJ4_9ARAC</name>
<evidence type="ECO:0000313" key="2">
    <source>
        <dbReference type="Proteomes" id="UP001054837"/>
    </source>
</evidence>
<gene>
    <name evidence="1" type="ORF">CDAR_262881</name>
</gene>
<evidence type="ECO:0000313" key="1">
    <source>
        <dbReference type="EMBL" id="GIY25572.1"/>
    </source>
</evidence>
<keyword evidence="2" id="KW-1185">Reference proteome</keyword>
<sequence>MQEIGRKSLFARFLPLGTSCHFLRKSEKVNDIVQSEEDFDKFTIHFHPVDRNQASSFDEVYRYQNLFHQPSMRFYVGSASRCAVLRVGG</sequence>